<protein>
    <submittedName>
        <fullName evidence="1">Uncharacterized protein</fullName>
    </submittedName>
</protein>
<reference evidence="1" key="1">
    <citation type="submission" date="2023-07" db="EMBL/GenBank/DDBJ databases">
        <title>Black Yeasts Isolated from many extreme environments.</title>
        <authorList>
            <person name="Coleine C."/>
            <person name="Stajich J.E."/>
            <person name="Selbmann L."/>
        </authorList>
    </citation>
    <scope>NUCLEOTIDE SEQUENCE</scope>
    <source>
        <strain evidence="1">CCFEE 5714</strain>
    </source>
</reference>
<keyword evidence="2" id="KW-1185">Reference proteome</keyword>
<dbReference type="Proteomes" id="UP001281147">
    <property type="component" value="Unassembled WGS sequence"/>
</dbReference>
<sequence>MKTAFAATVLGFAAIFASAAPVDDMKRRAVPTGGYAAPTGVSSYAPYPTGTATAPAYPAYTGLPTCSTNGALVCNGSTQFGICNWGHVVFQDVAAGTQCVDGKIESNISEHTYRRREVTIKAKNDFDHDKVKNDFD</sequence>
<comment type="caution">
    <text evidence="1">The sequence shown here is derived from an EMBL/GenBank/DDBJ whole genome shotgun (WGS) entry which is preliminary data.</text>
</comment>
<evidence type="ECO:0000313" key="1">
    <source>
        <dbReference type="EMBL" id="KAK3679607.1"/>
    </source>
</evidence>
<organism evidence="1 2">
    <name type="scientific">Vermiconidia calcicola</name>
    <dbReference type="NCBI Taxonomy" id="1690605"/>
    <lineage>
        <taxon>Eukaryota</taxon>
        <taxon>Fungi</taxon>
        <taxon>Dikarya</taxon>
        <taxon>Ascomycota</taxon>
        <taxon>Pezizomycotina</taxon>
        <taxon>Dothideomycetes</taxon>
        <taxon>Dothideomycetidae</taxon>
        <taxon>Mycosphaerellales</taxon>
        <taxon>Extremaceae</taxon>
        <taxon>Vermiconidia</taxon>
    </lineage>
</organism>
<dbReference type="EMBL" id="JAUTXU010000484">
    <property type="protein sequence ID" value="KAK3679607.1"/>
    <property type="molecule type" value="Genomic_DNA"/>
</dbReference>
<proteinExistence type="predicted"/>
<evidence type="ECO:0000313" key="2">
    <source>
        <dbReference type="Proteomes" id="UP001281147"/>
    </source>
</evidence>
<accession>A0ACC3M8U3</accession>
<name>A0ACC3M8U3_9PEZI</name>
<gene>
    <name evidence="1" type="ORF">LTR37_021366</name>
</gene>